<evidence type="ECO:0000256" key="8">
    <source>
        <dbReference type="ARBA" id="ARBA00022448"/>
    </source>
</evidence>
<evidence type="ECO:0000256" key="6">
    <source>
        <dbReference type="ARBA" id="ARBA00012232"/>
    </source>
</evidence>
<evidence type="ECO:0000256" key="17">
    <source>
        <dbReference type="PIRNR" id="PIRNR000732"/>
    </source>
</evidence>
<evidence type="ECO:0000256" key="4">
    <source>
        <dbReference type="ARBA" id="ARBA00004496"/>
    </source>
</evidence>
<comment type="catalytic activity">
    <reaction evidence="1 17">
        <text>L-histidyl-[protein] + phosphoenolpyruvate = N(pros)-phospho-L-histidyl-[protein] + pyruvate</text>
        <dbReference type="Rhea" id="RHEA:23880"/>
        <dbReference type="Rhea" id="RHEA-COMP:9745"/>
        <dbReference type="Rhea" id="RHEA-COMP:9746"/>
        <dbReference type="ChEBI" id="CHEBI:15361"/>
        <dbReference type="ChEBI" id="CHEBI:29979"/>
        <dbReference type="ChEBI" id="CHEBI:58702"/>
        <dbReference type="ChEBI" id="CHEBI:64837"/>
        <dbReference type="EC" id="2.7.3.9"/>
    </reaction>
</comment>
<feature type="domain" description="PEP-utilising enzyme C-terminal" evidence="20">
    <location>
        <begin position="247"/>
        <end position="524"/>
    </location>
</feature>
<keyword evidence="12 17" id="KW-0598">Phosphotransferase system</keyword>
<organism evidence="22 23">
    <name type="scientific">Streptomonospora halophila</name>
    <dbReference type="NCBI Taxonomy" id="427369"/>
    <lineage>
        <taxon>Bacteria</taxon>
        <taxon>Bacillati</taxon>
        <taxon>Actinomycetota</taxon>
        <taxon>Actinomycetes</taxon>
        <taxon>Streptosporangiales</taxon>
        <taxon>Nocardiopsidaceae</taxon>
        <taxon>Streptomonospora</taxon>
    </lineage>
</organism>
<dbReference type="InterPro" id="IPR008731">
    <property type="entry name" value="PTS_EIN"/>
</dbReference>
<feature type="domain" description="Phosphotransferase system enzyme I N-terminal" evidence="21">
    <location>
        <begin position="6"/>
        <end position="123"/>
    </location>
</feature>
<keyword evidence="8 17" id="KW-0813">Transport</keyword>
<evidence type="ECO:0000259" key="20">
    <source>
        <dbReference type="Pfam" id="PF02896"/>
    </source>
</evidence>
<dbReference type="InterPro" id="IPR040442">
    <property type="entry name" value="Pyrv_kinase-like_dom_sf"/>
</dbReference>
<dbReference type="PANTHER" id="PTHR46244:SF3">
    <property type="entry name" value="PHOSPHOENOLPYRUVATE-PROTEIN PHOSPHOTRANSFERASE"/>
    <property type="match status" value="1"/>
</dbReference>
<dbReference type="Gene3D" id="1.10.274.10">
    <property type="entry name" value="PtsI, HPr-binding domain"/>
    <property type="match status" value="1"/>
</dbReference>
<evidence type="ECO:0000256" key="10">
    <source>
        <dbReference type="ARBA" id="ARBA00022597"/>
    </source>
</evidence>
<dbReference type="SUPFAM" id="SSF52009">
    <property type="entry name" value="Phosphohistidine domain"/>
    <property type="match status" value="1"/>
</dbReference>
<dbReference type="InterPro" id="IPR024692">
    <property type="entry name" value="PTS_EI"/>
</dbReference>
<comment type="cofactor">
    <cofactor evidence="2 17">
        <name>Mg(2+)</name>
        <dbReference type="ChEBI" id="CHEBI:18420"/>
    </cofactor>
</comment>
<reference evidence="23" key="1">
    <citation type="journal article" date="2019" name="Int. J. Syst. Evol. Microbiol.">
        <title>The Global Catalogue of Microorganisms (GCM) 10K type strain sequencing project: providing services to taxonomists for standard genome sequencing and annotation.</title>
        <authorList>
            <consortium name="The Broad Institute Genomics Platform"/>
            <consortium name="The Broad Institute Genome Sequencing Center for Infectious Disease"/>
            <person name="Wu L."/>
            <person name="Ma J."/>
        </authorList>
    </citation>
    <scope>NUCLEOTIDE SEQUENCE [LARGE SCALE GENOMIC DNA]</scope>
    <source>
        <strain evidence="23">JCM 18123</strain>
    </source>
</reference>
<dbReference type="SUPFAM" id="SSF47831">
    <property type="entry name" value="Enzyme I of the PEP:sugar phosphotransferase system HPr-binding (sub)domain"/>
    <property type="match status" value="1"/>
</dbReference>
<dbReference type="EMBL" id="BAABIK010000039">
    <property type="protein sequence ID" value="GAA4956177.1"/>
    <property type="molecule type" value="Genomic_DNA"/>
</dbReference>
<keyword evidence="9 17" id="KW-0963">Cytoplasm</keyword>
<dbReference type="Proteomes" id="UP001499993">
    <property type="component" value="Unassembled WGS sequence"/>
</dbReference>
<evidence type="ECO:0000259" key="21">
    <source>
        <dbReference type="Pfam" id="PF05524"/>
    </source>
</evidence>
<dbReference type="InterPro" id="IPR036618">
    <property type="entry name" value="PtsI_HPr-bd_sf"/>
</dbReference>
<dbReference type="Pfam" id="PF02896">
    <property type="entry name" value="PEP-utilizers_C"/>
    <property type="match status" value="1"/>
</dbReference>
<comment type="caution">
    <text evidence="22">The sequence shown here is derived from an EMBL/GenBank/DDBJ whole genome shotgun (WGS) entry which is preliminary data.</text>
</comment>
<sequence>MPQTLKGAGVSPGAGHGPAKRLVRDIPAPEPDAGHGGDAAAEAERAVGAMEETARDLTDRGQAAGGDAAEVLNAQALMARDPALADDVRKRVEEGASAARAVSEAMAVYRQMLAGAGEYLAARVADLDDVRDRIVARLMGAPVPGIPESDVPFVLVAEDLAPADTAALDPERVVAFVTREGGPTSHTAILARSLGLPAVVACPGAEEVAEETMVLVDGATGDVVLDPDPAAVEAATAASAARAAAAARSTGPGRTADGHEVPLLANIGGPKDLPAALENGAEGVGLYRTEFLFLDRADAPGHEEQVAAYRAVLEAFPGGRVVVRTLDAGADKPLEFLPAGEAEPNPALGERGLRMMRRLPRTLDAQLAALAEAERDTGAHLQVMAPMVTDTADAEWFAAAAAKAGIQHAGVMIEVPAAALRARHIARHADFFSIGTNDLTQYTCAADRETAGLGRFQDPWQPAVLDLVAASAASAADAGRSCGVCGEAAADPLLACVLAGLGATSLSMGASALPLVRAALARAELAQCRAAAEAARAARGPEEARAAAAERLPGLAELGL</sequence>
<evidence type="ECO:0000313" key="22">
    <source>
        <dbReference type="EMBL" id="GAA4956177.1"/>
    </source>
</evidence>
<evidence type="ECO:0000256" key="1">
    <source>
        <dbReference type="ARBA" id="ARBA00000683"/>
    </source>
</evidence>
<keyword evidence="23" id="KW-1185">Reference proteome</keyword>
<dbReference type="PIRSF" id="PIRSF000732">
    <property type="entry name" value="PTS_enzyme_I"/>
    <property type="match status" value="1"/>
</dbReference>
<dbReference type="Pfam" id="PF00391">
    <property type="entry name" value="PEP-utilizers"/>
    <property type="match status" value="1"/>
</dbReference>
<protein>
    <recommendedName>
        <fullName evidence="7 17">Phosphoenolpyruvate-protein phosphotransferase</fullName>
        <ecNumber evidence="6 17">2.7.3.9</ecNumber>
    </recommendedName>
    <alternativeName>
        <fullName evidence="16 17">Phosphotransferase system, enzyme I</fullName>
    </alternativeName>
</protein>
<feature type="region of interest" description="Disordered" evidence="18">
    <location>
        <begin position="1"/>
        <end position="40"/>
    </location>
</feature>
<evidence type="ECO:0000256" key="14">
    <source>
        <dbReference type="ARBA" id="ARBA00022777"/>
    </source>
</evidence>
<proteinExistence type="inferred from homology"/>
<evidence type="ECO:0000256" key="12">
    <source>
        <dbReference type="ARBA" id="ARBA00022683"/>
    </source>
</evidence>
<evidence type="ECO:0000313" key="23">
    <source>
        <dbReference type="Proteomes" id="UP001499993"/>
    </source>
</evidence>
<dbReference type="SUPFAM" id="SSF51621">
    <property type="entry name" value="Phosphoenolpyruvate/pyruvate domain"/>
    <property type="match status" value="1"/>
</dbReference>
<evidence type="ECO:0000256" key="15">
    <source>
        <dbReference type="ARBA" id="ARBA00022842"/>
    </source>
</evidence>
<comment type="similarity">
    <text evidence="5 17">Belongs to the PEP-utilizing enzyme family.</text>
</comment>
<evidence type="ECO:0000256" key="13">
    <source>
        <dbReference type="ARBA" id="ARBA00022723"/>
    </source>
</evidence>
<dbReference type="PROSITE" id="PS00370">
    <property type="entry name" value="PEP_ENZYMES_PHOS_SITE"/>
    <property type="match status" value="1"/>
</dbReference>
<dbReference type="Gene3D" id="3.20.20.60">
    <property type="entry name" value="Phosphoenolpyruvate-binding domains"/>
    <property type="match status" value="1"/>
</dbReference>
<dbReference type="InterPro" id="IPR036637">
    <property type="entry name" value="Phosphohistidine_dom_sf"/>
</dbReference>
<comment type="function">
    <text evidence="3 17">General (non sugar-specific) component of the phosphoenolpyruvate-dependent sugar phosphotransferase system (sugar PTS). This major carbohydrate active-transport system catalyzes the phosphorylation of incoming sugar substrates concomitantly with their translocation across the cell membrane. Enzyme I transfers the phosphoryl group from phosphoenolpyruvate (PEP) to the phosphoryl carrier protein (HPr).</text>
</comment>
<dbReference type="PANTHER" id="PTHR46244">
    <property type="entry name" value="PHOSPHOENOLPYRUVATE-PROTEIN PHOSPHOTRANSFERASE"/>
    <property type="match status" value="1"/>
</dbReference>
<feature type="domain" description="PEP-utilising enzyme mobile" evidence="19">
    <location>
        <begin position="153"/>
        <end position="221"/>
    </location>
</feature>
<dbReference type="InterPro" id="IPR018274">
    <property type="entry name" value="PEP_util_AS"/>
</dbReference>
<evidence type="ECO:0000256" key="9">
    <source>
        <dbReference type="ARBA" id="ARBA00022490"/>
    </source>
</evidence>
<name>A0ABP9GXJ2_9ACTN</name>
<evidence type="ECO:0000256" key="16">
    <source>
        <dbReference type="ARBA" id="ARBA00033235"/>
    </source>
</evidence>
<dbReference type="InterPro" id="IPR006318">
    <property type="entry name" value="PTS_EI-like"/>
</dbReference>
<dbReference type="NCBIfam" id="TIGR01417">
    <property type="entry name" value="PTS_I_fam"/>
    <property type="match status" value="1"/>
</dbReference>
<dbReference type="Pfam" id="PF05524">
    <property type="entry name" value="PEP-utilisers_N"/>
    <property type="match status" value="1"/>
</dbReference>
<evidence type="ECO:0000256" key="5">
    <source>
        <dbReference type="ARBA" id="ARBA00007837"/>
    </source>
</evidence>
<dbReference type="Gene3D" id="3.50.30.10">
    <property type="entry name" value="Phosphohistidine domain"/>
    <property type="match status" value="1"/>
</dbReference>
<dbReference type="PRINTS" id="PR01736">
    <property type="entry name" value="PHPHTRNFRASE"/>
</dbReference>
<dbReference type="InterPro" id="IPR008279">
    <property type="entry name" value="PEP-util_enz_mobile_dom"/>
</dbReference>
<dbReference type="InterPro" id="IPR015813">
    <property type="entry name" value="Pyrv/PenolPyrv_kinase-like_dom"/>
</dbReference>
<keyword evidence="10 17" id="KW-0762">Sugar transport</keyword>
<dbReference type="InterPro" id="IPR000121">
    <property type="entry name" value="PEP_util_C"/>
</dbReference>
<keyword evidence="13 17" id="KW-0479">Metal-binding</keyword>
<evidence type="ECO:0000256" key="11">
    <source>
        <dbReference type="ARBA" id="ARBA00022679"/>
    </source>
</evidence>
<keyword evidence="15 17" id="KW-0460">Magnesium</keyword>
<evidence type="ECO:0000259" key="19">
    <source>
        <dbReference type="Pfam" id="PF00391"/>
    </source>
</evidence>
<comment type="subcellular location">
    <subcellularLocation>
        <location evidence="4 17">Cytoplasm</location>
    </subcellularLocation>
</comment>
<evidence type="ECO:0000256" key="3">
    <source>
        <dbReference type="ARBA" id="ARBA00002728"/>
    </source>
</evidence>
<evidence type="ECO:0000256" key="18">
    <source>
        <dbReference type="SAM" id="MobiDB-lite"/>
    </source>
</evidence>
<keyword evidence="14 17" id="KW-0418">Kinase</keyword>
<accession>A0ABP9GXJ2</accession>
<dbReference type="EC" id="2.7.3.9" evidence="6 17"/>
<gene>
    <name evidence="22" type="primary">ptsP</name>
    <name evidence="22" type="ORF">GCM10023224_47490</name>
</gene>
<keyword evidence="11 17" id="KW-0808">Transferase</keyword>
<dbReference type="RefSeq" id="WP_345559042.1">
    <property type="nucleotide sequence ID" value="NZ_BAABIK010000039.1"/>
</dbReference>
<dbReference type="InterPro" id="IPR050499">
    <property type="entry name" value="PEP-utilizing_PTS_enzyme"/>
</dbReference>
<evidence type="ECO:0000256" key="7">
    <source>
        <dbReference type="ARBA" id="ARBA00016544"/>
    </source>
</evidence>
<evidence type="ECO:0000256" key="2">
    <source>
        <dbReference type="ARBA" id="ARBA00001946"/>
    </source>
</evidence>